<evidence type="ECO:0000256" key="4">
    <source>
        <dbReference type="ARBA" id="ARBA00022989"/>
    </source>
</evidence>
<dbReference type="AlphaFoldDB" id="A2ZYR6"/>
<evidence type="ECO:0000256" key="5">
    <source>
        <dbReference type="ARBA" id="ARBA00023002"/>
    </source>
</evidence>
<keyword evidence="4" id="KW-0472">Membrane</keyword>
<keyword evidence="8" id="KW-0503">Monooxygenase</keyword>
<evidence type="ECO:0000313" key="10">
    <source>
        <dbReference type="EMBL" id="EAZ13863.1"/>
    </source>
</evidence>
<dbReference type="PRINTS" id="PR00463">
    <property type="entry name" value="EP450I"/>
</dbReference>
<dbReference type="GO" id="GO:0006629">
    <property type="term" value="P:lipid metabolic process"/>
    <property type="evidence" value="ECO:0007669"/>
    <property type="project" value="UniProtKB-ARBA"/>
</dbReference>
<feature type="signal peptide" evidence="9">
    <location>
        <begin position="1"/>
        <end position="26"/>
    </location>
</feature>
<dbReference type="Pfam" id="PF00067">
    <property type="entry name" value="p450"/>
    <property type="match status" value="1"/>
</dbReference>
<keyword evidence="3 7" id="KW-0479">Metal-binding</keyword>
<proteinExistence type="inferred from homology"/>
<keyword evidence="5 8" id="KW-0560">Oxidoreductase</keyword>
<gene>
    <name evidence="10" type="ORF">OsJ_03786</name>
</gene>
<reference evidence="10" key="2">
    <citation type="submission" date="2008-12" db="EMBL/GenBank/DDBJ databases">
        <title>Improved gene annotation of the rice (Oryza sativa) genomes.</title>
        <authorList>
            <person name="Wang J."/>
            <person name="Li R."/>
            <person name="Fan W."/>
            <person name="Huang Q."/>
            <person name="Zhang J."/>
            <person name="Zhou Y."/>
            <person name="Hu Y."/>
            <person name="Zi S."/>
            <person name="Li J."/>
            <person name="Ni P."/>
            <person name="Zheng H."/>
            <person name="Zhang Y."/>
            <person name="Zhao M."/>
            <person name="Hao Q."/>
            <person name="McDermott J."/>
            <person name="Samudrala R."/>
            <person name="Kristiansen K."/>
            <person name="Wong G.K.-S."/>
        </authorList>
    </citation>
    <scope>NUCLEOTIDE SEQUENCE</scope>
</reference>
<feature type="chain" id="PRO_5002651308" description="Cytochrome P450" evidence="9">
    <location>
        <begin position="27"/>
        <end position="497"/>
    </location>
</feature>
<keyword evidence="7 8" id="KW-0349">Heme</keyword>
<feature type="binding site" description="axial binding residue" evidence="7">
    <location>
        <position position="443"/>
    </location>
    <ligand>
        <name>heme</name>
        <dbReference type="ChEBI" id="CHEBI:30413"/>
    </ligand>
    <ligandPart>
        <name>Fe</name>
        <dbReference type="ChEBI" id="CHEBI:18248"/>
    </ligandPart>
</feature>
<comment type="cofactor">
    <cofactor evidence="7">
        <name>heme</name>
        <dbReference type="ChEBI" id="CHEBI:30413"/>
    </cofactor>
</comment>
<dbReference type="InterPro" id="IPR002401">
    <property type="entry name" value="Cyt_P450_E_grp-I"/>
</dbReference>
<dbReference type="Proteomes" id="UP000007752">
    <property type="component" value="Chromosome 1"/>
</dbReference>
<dbReference type="CDD" id="cd11064">
    <property type="entry name" value="CYP86A"/>
    <property type="match status" value="1"/>
</dbReference>
<keyword evidence="9" id="KW-0732">Signal</keyword>
<dbReference type="SUPFAM" id="SSF48264">
    <property type="entry name" value="Cytochrome P450"/>
    <property type="match status" value="1"/>
</dbReference>
<dbReference type="InterPro" id="IPR036396">
    <property type="entry name" value="Cyt_P450_sf"/>
</dbReference>
<organism evidence="10">
    <name type="scientific">Oryza sativa subsp. japonica</name>
    <name type="common">Rice</name>
    <dbReference type="NCBI Taxonomy" id="39947"/>
    <lineage>
        <taxon>Eukaryota</taxon>
        <taxon>Viridiplantae</taxon>
        <taxon>Streptophyta</taxon>
        <taxon>Embryophyta</taxon>
        <taxon>Tracheophyta</taxon>
        <taxon>Spermatophyta</taxon>
        <taxon>Magnoliopsida</taxon>
        <taxon>Liliopsida</taxon>
        <taxon>Poales</taxon>
        <taxon>Poaceae</taxon>
        <taxon>BOP clade</taxon>
        <taxon>Oryzoideae</taxon>
        <taxon>Oryzeae</taxon>
        <taxon>Oryzinae</taxon>
        <taxon>Oryza</taxon>
        <taxon>Oryza sativa</taxon>
    </lineage>
</organism>
<evidence type="ECO:0000256" key="3">
    <source>
        <dbReference type="ARBA" id="ARBA00022723"/>
    </source>
</evidence>
<dbReference type="Gene3D" id="1.10.630.10">
    <property type="entry name" value="Cytochrome P450"/>
    <property type="match status" value="1"/>
</dbReference>
<keyword evidence="6 7" id="KW-0408">Iron</keyword>
<evidence type="ECO:0000256" key="9">
    <source>
        <dbReference type="SAM" id="SignalP"/>
    </source>
</evidence>
<dbReference type="PRINTS" id="PR00385">
    <property type="entry name" value="P450"/>
</dbReference>
<sequence>MEFSSSSTSLFLLLSILPLLYFLCQRNDPKKQPHAHGLKSYPVVGIVPHFTKNNDRFLEFTTEIMKRSPTQTMSFKALGLTGGGVITANPANVEYTLKTNFGNYPKGELAVSMVVDFLGHGIFNSDGEQWQWQRKAASYEFNKRSLRNFVVDTVRSEVVERLLPLLERAERDGRTLDVQDVLERFAFDNICQVAFDEDPACLAEDSMASPQSAEFMRAFNDAQIAVRDRFMSPVKSLWRFKRLFNMEPERRMREALATIHGFAERIVRERRERGKAGLARSDDFLSRFAASGEHSDESLRDVVTNFLLAGRDTTSSALTWFFWVLSGRPDVEDKIVREIHAVRRASGSTSDATFSFDELRDMQYLHAAITESMRLYPPVAMDTHSCKEDDFLPDGTFVGKGWLDIWGADCEEFRPERWLDEVGAFRPESPFKYPVFHAGPRMCLGKEMADIQMKSIVASVLERFSLQYAGGEGHPGLVLSVTLRMKGGLPMQVATRG</sequence>
<evidence type="ECO:0000256" key="1">
    <source>
        <dbReference type="ARBA" id="ARBA00010617"/>
    </source>
</evidence>
<name>A2ZYR6_ORYSJ</name>
<protein>
    <recommendedName>
        <fullName evidence="11">Cytochrome P450</fullName>
    </recommendedName>
</protein>
<keyword evidence="4" id="KW-1133">Transmembrane helix</keyword>
<comment type="similarity">
    <text evidence="1 8">Belongs to the cytochrome P450 family.</text>
</comment>
<dbReference type="EMBL" id="CM000138">
    <property type="protein sequence ID" value="EAZ13863.1"/>
    <property type="molecule type" value="Genomic_DNA"/>
</dbReference>
<accession>A2ZYR6</accession>
<dbReference type="InterPro" id="IPR017972">
    <property type="entry name" value="Cyt_P450_CS"/>
</dbReference>
<dbReference type="GO" id="GO:0004497">
    <property type="term" value="F:monooxygenase activity"/>
    <property type="evidence" value="ECO:0007669"/>
    <property type="project" value="UniProtKB-KW"/>
</dbReference>
<dbReference type="GO" id="GO:0016705">
    <property type="term" value="F:oxidoreductase activity, acting on paired donors, with incorporation or reduction of molecular oxygen"/>
    <property type="evidence" value="ECO:0007669"/>
    <property type="project" value="InterPro"/>
</dbReference>
<evidence type="ECO:0000256" key="6">
    <source>
        <dbReference type="ARBA" id="ARBA00023004"/>
    </source>
</evidence>
<keyword evidence="2" id="KW-0812">Transmembrane</keyword>
<reference evidence="10" key="1">
    <citation type="journal article" date="2005" name="PLoS Biol.">
        <title>The genomes of Oryza sativa: a history of duplications.</title>
        <authorList>
            <person name="Yu J."/>
            <person name="Wang J."/>
            <person name="Lin W."/>
            <person name="Li S."/>
            <person name="Li H."/>
            <person name="Zhou J."/>
            <person name="Ni P."/>
            <person name="Dong W."/>
            <person name="Hu S."/>
            <person name="Zeng C."/>
            <person name="Zhang J."/>
            <person name="Zhang Y."/>
            <person name="Li R."/>
            <person name="Xu Z."/>
            <person name="Li S."/>
            <person name="Li X."/>
            <person name="Zheng H."/>
            <person name="Cong L."/>
            <person name="Lin L."/>
            <person name="Yin J."/>
            <person name="Geng J."/>
            <person name="Li G."/>
            <person name="Shi J."/>
            <person name="Liu J."/>
            <person name="Lv H."/>
            <person name="Li J."/>
            <person name="Wang J."/>
            <person name="Deng Y."/>
            <person name="Ran L."/>
            <person name="Shi X."/>
            <person name="Wang X."/>
            <person name="Wu Q."/>
            <person name="Li C."/>
            <person name="Ren X."/>
            <person name="Wang J."/>
            <person name="Wang X."/>
            <person name="Li D."/>
            <person name="Liu D."/>
            <person name="Zhang X."/>
            <person name="Ji Z."/>
            <person name="Zhao W."/>
            <person name="Sun Y."/>
            <person name="Zhang Z."/>
            <person name="Bao J."/>
            <person name="Han Y."/>
            <person name="Dong L."/>
            <person name="Ji J."/>
            <person name="Chen P."/>
            <person name="Wu S."/>
            <person name="Liu J."/>
            <person name="Xiao Y."/>
            <person name="Bu D."/>
            <person name="Tan J."/>
            <person name="Yang L."/>
            <person name="Ye C."/>
            <person name="Zhang J."/>
            <person name="Xu J."/>
            <person name="Zhou Y."/>
            <person name="Yu Y."/>
            <person name="Zhang B."/>
            <person name="Zhuang S."/>
            <person name="Wei H."/>
            <person name="Liu B."/>
            <person name="Lei M."/>
            <person name="Yu H."/>
            <person name="Li Y."/>
            <person name="Xu H."/>
            <person name="Wei S."/>
            <person name="He X."/>
            <person name="Fang L."/>
            <person name="Zhang Z."/>
            <person name="Zhang Y."/>
            <person name="Huang X."/>
            <person name="Su Z."/>
            <person name="Tong W."/>
            <person name="Li J."/>
            <person name="Tong Z."/>
            <person name="Li S."/>
            <person name="Ye J."/>
            <person name="Wang L."/>
            <person name="Fang L."/>
            <person name="Lei T."/>
            <person name="Chen C."/>
            <person name="Chen H."/>
            <person name="Xu Z."/>
            <person name="Li H."/>
            <person name="Huang H."/>
            <person name="Zhang F."/>
            <person name="Xu H."/>
            <person name="Li N."/>
            <person name="Zhao C."/>
            <person name="Li S."/>
            <person name="Dong L."/>
            <person name="Huang Y."/>
            <person name="Li L."/>
            <person name="Xi Y."/>
            <person name="Qi Q."/>
            <person name="Li W."/>
            <person name="Zhang B."/>
            <person name="Hu W."/>
            <person name="Zhang Y."/>
            <person name="Tian X."/>
            <person name="Jiao Y."/>
            <person name="Liang X."/>
            <person name="Jin J."/>
            <person name="Gao L."/>
            <person name="Zheng W."/>
            <person name="Hao B."/>
            <person name="Liu S."/>
            <person name="Wang W."/>
            <person name="Yuan L."/>
            <person name="Cao M."/>
            <person name="McDermott J."/>
            <person name="Samudrala R."/>
            <person name="Wang J."/>
            <person name="Wong G.K."/>
            <person name="Yang H."/>
        </authorList>
    </citation>
    <scope>NUCLEOTIDE SEQUENCE [LARGE SCALE GENOMIC DNA]</scope>
</reference>
<dbReference type="GO" id="GO:0005506">
    <property type="term" value="F:iron ion binding"/>
    <property type="evidence" value="ECO:0007669"/>
    <property type="project" value="InterPro"/>
</dbReference>
<evidence type="ECO:0008006" key="11">
    <source>
        <dbReference type="Google" id="ProtNLM"/>
    </source>
</evidence>
<evidence type="ECO:0000256" key="8">
    <source>
        <dbReference type="RuleBase" id="RU000461"/>
    </source>
</evidence>
<evidence type="ECO:0000256" key="7">
    <source>
        <dbReference type="PIRSR" id="PIRSR602401-1"/>
    </source>
</evidence>
<dbReference type="GO" id="GO:0020037">
    <property type="term" value="F:heme binding"/>
    <property type="evidence" value="ECO:0007669"/>
    <property type="project" value="InterPro"/>
</dbReference>
<dbReference type="PROSITE" id="PS00086">
    <property type="entry name" value="CYTOCHROME_P450"/>
    <property type="match status" value="1"/>
</dbReference>
<dbReference type="PANTHER" id="PTHR24296">
    <property type="entry name" value="CYTOCHROME P450"/>
    <property type="match status" value="1"/>
</dbReference>
<dbReference type="InterPro" id="IPR001128">
    <property type="entry name" value="Cyt_P450"/>
</dbReference>
<evidence type="ECO:0000256" key="2">
    <source>
        <dbReference type="ARBA" id="ARBA00022692"/>
    </source>
</evidence>